<evidence type="ECO:0000313" key="7">
    <source>
        <dbReference type="EMBL" id="CAH9415485.1"/>
    </source>
</evidence>
<dbReference type="Proteomes" id="UP001154015">
    <property type="component" value="Unassembled WGS sequence"/>
</dbReference>
<reference evidence="7" key="1">
    <citation type="submission" date="2022-03" db="EMBL/GenBank/DDBJ databases">
        <authorList>
            <person name="Leyn A S."/>
        </authorList>
    </citation>
    <scope>NUCLEOTIDE SEQUENCE</scope>
    <source>
        <strain evidence="7">Streptomyces globisporus 4-3</strain>
    </source>
</reference>
<dbReference type="InterPro" id="IPR050377">
    <property type="entry name" value="Radical_SAM_PqqE_MftC-like"/>
</dbReference>
<sequence>MFLTIDCYWEGSRKLSVTDGSGTQRDRNHDTPAVESGQESSLAADVSRIFFWINSGCNARCRMCDIWREAPGKTLSAADVARWTPSWRARGVSRVVLCGEPLLHPELVEVCAAVREQGIRLDMLTNGILLARMADQVVASCDTLTVSLDGPEPVHNEIRGRGNAYSRLRAGIAAVRERAPDLPLAARCAVHRMNAPHLRATVAAARDLGLDGISFSGVDLHNEAAFRREGAIDGDYVDGLSVRGSDLEVLESEVSALITGHRDDFASGFLNDSPGHLRTVLVDYYRALDGRGQMPVPRCNAPWRSAVLEYDGTVRPCFPMAPYGNVFETDDLFQVVDGAAARSHRAALDVATDPTCLGCVCQTRITDEVSRRWAERPDELAIKAIR</sequence>
<dbReference type="CDD" id="cd01335">
    <property type="entry name" value="Radical_SAM"/>
    <property type="match status" value="1"/>
</dbReference>
<dbReference type="InterPro" id="IPR013785">
    <property type="entry name" value="Aldolase_TIM"/>
</dbReference>
<dbReference type="CDD" id="cd21109">
    <property type="entry name" value="SPASM"/>
    <property type="match status" value="1"/>
</dbReference>
<accession>A0ABN8UYS7</accession>
<feature type="domain" description="Radical SAM core" evidence="6">
    <location>
        <begin position="43"/>
        <end position="262"/>
    </location>
</feature>
<keyword evidence="4" id="KW-0411">Iron-sulfur</keyword>
<keyword evidence="8" id="KW-1185">Reference proteome</keyword>
<dbReference type="InterPro" id="IPR023885">
    <property type="entry name" value="4Fe4S-binding_SPASM_dom"/>
</dbReference>
<evidence type="ECO:0000259" key="6">
    <source>
        <dbReference type="PROSITE" id="PS51918"/>
    </source>
</evidence>
<keyword evidence="2" id="KW-0479">Metal-binding</keyword>
<feature type="region of interest" description="Disordered" evidence="5">
    <location>
        <begin position="16"/>
        <end position="39"/>
    </location>
</feature>
<dbReference type="SUPFAM" id="SSF102114">
    <property type="entry name" value="Radical SAM enzymes"/>
    <property type="match status" value="1"/>
</dbReference>
<dbReference type="SFLD" id="SFLDG01067">
    <property type="entry name" value="SPASM/twitch_domain_containing"/>
    <property type="match status" value="1"/>
</dbReference>
<evidence type="ECO:0000256" key="2">
    <source>
        <dbReference type="ARBA" id="ARBA00022723"/>
    </source>
</evidence>
<keyword evidence="3" id="KW-0408">Iron</keyword>
<proteinExistence type="predicted"/>
<dbReference type="PROSITE" id="PS51918">
    <property type="entry name" value="RADICAL_SAM"/>
    <property type="match status" value="1"/>
</dbReference>
<evidence type="ECO:0000256" key="4">
    <source>
        <dbReference type="ARBA" id="ARBA00023014"/>
    </source>
</evidence>
<dbReference type="InterPro" id="IPR058240">
    <property type="entry name" value="rSAM_sf"/>
</dbReference>
<name>A0ABN8UYS7_STRGL</name>
<dbReference type="Pfam" id="PF13186">
    <property type="entry name" value="SPASM"/>
    <property type="match status" value="1"/>
</dbReference>
<gene>
    <name evidence="7" type="ORF">SGL43_02502</name>
</gene>
<comment type="caution">
    <text evidence="7">The sequence shown here is derived from an EMBL/GenBank/DDBJ whole genome shotgun (WGS) entry which is preliminary data.</text>
</comment>
<protein>
    <recommendedName>
        <fullName evidence="6">Radical SAM core domain-containing protein</fullName>
    </recommendedName>
</protein>
<evidence type="ECO:0000256" key="1">
    <source>
        <dbReference type="ARBA" id="ARBA00022691"/>
    </source>
</evidence>
<dbReference type="EMBL" id="CAKXYP010000006">
    <property type="protein sequence ID" value="CAH9415485.1"/>
    <property type="molecule type" value="Genomic_DNA"/>
</dbReference>
<dbReference type="InterPro" id="IPR007197">
    <property type="entry name" value="rSAM"/>
</dbReference>
<dbReference type="PANTHER" id="PTHR11228:SF7">
    <property type="entry name" value="PQQA PEPTIDE CYCLASE"/>
    <property type="match status" value="1"/>
</dbReference>
<evidence type="ECO:0000256" key="5">
    <source>
        <dbReference type="SAM" id="MobiDB-lite"/>
    </source>
</evidence>
<dbReference type="Gene3D" id="3.20.20.70">
    <property type="entry name" value="Aldolase class I"/>
    <property type="match status" value="1"/>
</dbReference>
<dbReference type="SFLD" id="SFLDS00029">
    <property type="entry name" value="Radical_SAM"/>
    <property type="match status" value="1"/>
</dbReference>
<dbReference type="Pfam" id="PF04055">
    <property type="entry name" value="Radical_SAM"/>
    <property type="match status" value="1"/>
</dbReference>
<dbReference type="PANTHER" id="PTHR11228">
    <property type="entry name" value="RADICAL SAM DOMAIN PROTEIN"/>
    <property type="match status" value="1"/>
</dbReference>
<evidence type="ECO:0000313" key="8">
    <source>
        <dbReference type="Proteomes" id="UP001154015"/>
    </source>
</evidence>
<evidence type="ECO:0000256" key="3">
    <source>
        <dbReference type="ARBA" id="ARBA00023004"/>
    </source>
</evidence>
<keyword evidence="1" id="KW-0949">S-adenosyl-L-methionine</keyword>
<organism evidence="7 8">
    <name type="scientific">Streptomyces globisporus</name>
    <dbReference type="NCBI Taxonomy" id="1908"/>
    <lineage>
        <taxon>Bacteria</taxon>
        <taxon>Bacillati</taxon>
        <taxon>Actinomycetota</taxon>
        <taxon>Actinomycetes</taxon>
        <taxon>Kitasatosporales</taxon>
        <taxon>Streptomycetaceae</taxon>
        <taxon>Streptomyces</taxon>
    </lineage>
</organism>